<dbReference type="Gene3D" id="3.40.50.2000">
    <property type="entry name" value="Glycogen Phosphorylase B"/>
    <property type="match status" value="2"/>
</dbReference>
<evidence type="ECO:0000256" key="1">
    <source>
        <dbReference type="ARBA" id="ARBA00022679"/>
    </source>
</evidence>
<evidence type="ECO:0000313" key="3">
    <source>
        <dbReference type="EMBL" id="MBW5421660.1"/>
    </source>
</evidence>
<organism evidence="3 4">
    <name type="scientific">Streptomyces anatolicus</name>
    <dbReference type="NCBI Taxonomy" id="2675858"/>
    <lineage>
        <taxon>Bacteria</taxon>
        <taxon>Bacillati</taxon>
        <taxon>Actinomycetota</taxon>
        <taxon>Actinomycetes</taxon>
        <taxon>Kitasatosporales</taxon>
        <taxon>Streptomycetaceae</taxon>
        <taxon>Streptomyces</taxon>
    </lineage>
</organism>
<dbReference type="InterPro" id="IPR002213">
    <property type="entry name" value="UDP_glucos_trans"/>
</dbReference>
<evidence type="ECO:0000259" key="2">
    <source>
        <dbReference type="Pfam" id="PF06722"/>
    </source>
</evidence>
<gene>
    <name evidence="3" type="ORF">GKQ77_08785</name>
</gene>
<dbReference type="Pfam" id="PF06722">
    <property type="entry name" value="EryCIII-like_C"/>
    <property type="match status" value="1"/>
</dbReference>
<keyword evidence="4" id="KW-1185">Reference proteome</keyword>
<dbReference type="PANTHER" id="PTHR48050">
    <property type="entry name" value="STEROL 3-BETA-GLUCOSYLTRANSFERASE"/>
    <property type="match status" value="1"/>
</dbReference>
<dbReference type="InterPro" id="IPR010610">
    <property type="entry name" value="EryCIII-like_C"/>
</dbReference>
<reference evidence="3 4" key="1">
    <citation type="submission" date="2019-11" db="EMBL/GenBank/DDBJ databases">
        <authorList>
            <person name="Ay H."/>
        </authorList>
    </citation>
    <scope>NUCLEOTIDE SEQUENCE [LARGE SCALE GENOMIC DNA]</scope>
    <source>
        <strain evidence="3 4">BG9H</strain>
    </source>
</reference>
<dbReference type="SUPFAM" id="SSF53756">
    <property type="entry name" value="UDP-Glycosyltransferase/glycogen phosphorylase"/>
    <property type="match status" value="1"/>
</dbReference>
<accession>A0ABS6YJS3</accession>
<protein>
    <submittedName>
        <fullName evidence="3">Glycosyltransferase</fullName>
    </submittedName>
</protein>
<dbReference type="EMBL" id="WMBF01000059">
    <property type="protein sequence ID" value="MBW5421660.1"/>
    <property type="molecule type" value="Genomic_DNA"/>
</dbReference>
<evidence type="ECO:0000313" key="4">
    <source>
        <dbReference type="Proteomes" id="UP001197114"/>
    </source>
</evidence>
<dbReference type="Proteomes" id="UP001197114">
    <property type="component" value="Unassembled WGS sequence"/>
</dbReference>
<comment type="caution">
    <text evidence="3">The sequence shown here is derived from an EMBL/GenBank/DDBJ whole genome shotgun (WGS) entry which is preliminary data.</text>
</comment>
<sequence>MRAFRSVGRSAALCILGRMRILLVTWGSTGDVLPYAGLGARLKAAGHDVTVATSERHAARFRAGGMPVHILPLARHEESALSAERFDRWQSPARLRRRKRNAQEMTQVIARGVLEAVTDGADIILAHPMTHPLCAVIAEGTGRACIGIYAASPGMLVPRVGADTATGRGYRAAETLAWAATYPLYAAALSWLRRELGLRGRRFRTPSGILRGARVLHGFSSALLPKGLVLPQGHTCAGYWWPPTDSTWQPGSRLADFLASGPAPVFFGFGSLSIGDAEQLSDMIRTVVRRLGVRAVVQAGWQGLDVHGDGILTIGECPHDWLFPRMSALVHHAGSGTVGAGLRAGVPAVPVPLVLDQPFWARRLVALGLSPGYVSARRLTADSLSTTLRTALQDERYRERCTEISRTVESDDGTIAVLDELAGRADPRAPVVS</sequence>
<dbReference type="CDD" id="cd03784">
    <property type="entry name" value="GT1_Gtf-like"/>
    <property type="match status" value="1"/>
</dbReference>
<dbReference type="PANTHER" id="PTHR48050:SF13">
    <property type="entry name" value="STEROL 3-BETA-GLUCOSYLTRANSFERASE UGT80A2"/>
    <property type="match status" value="1"/>
</dbReference>
<feature type="domain" description="Erythromycin biosynthesis protein CIII-like C-terminal" evidence="2">
    <location>
        <begin position="309"/>
        <end position="410"/>
    </location>
</feature>
<dbReference type="InterPro" id="IPR050426">
    <property type="entry name" value="Glycosyltransferase_28"/>
</dbReference>
<name>A0ABS6YJS3_9ACTN</name>
<keyword evidence="1" id="KW-0808">Transferase</keyword>
<proteinExistence type="predicted"/>